<comment type="caution">
    <text evidence="1">The sequence shown here is derived from an EMBL/GenBank/DDBJ whole genome shotgun (WGS) entry which is preliminary data.</text>
</comment>
<gene>
    <name evidence="1" type="ORF">MENTE1834_LOCUS37710</name>
</gene>
<reference evidence="1" key="1">
    <citation type="submission" date="2023-11" db="EMBL/GenBank/DDBJ databases">
        <authorList>
            <person name="Poullet M."/>
        </authorList>
    </citation>
    <scope>NUCLEOTIDE SEQUENCE</scope>
    <source>
        <strain evidence="1">E1834</strain>
    </source>
</reference>
<dbReference type="EMBL" id="CAVMJV010000080">
    <property type="protein sequence ID" value="CAK5089949.1"/>
    <property type="molecule type" value="Genomic_DNA"/>
</dbReference>
<evidence type="ECO:0000313" key="2">
    <source>
        <dbReference type="Proteomes" id="UP001497535"/>
    </source>
</evidence>
<proteinExistence type="predicted"/>
<organism evidence="1 2">
    <name type="scientific">Meloidogyne enterolobii</name>
    <name type="common">Root-knot nematode worm</name>
    <name type="synonym">Meloidogyne mayaguensis</name>
    <dbReference type="NCBI Taxonomy" id="390850"/>
    <lineage>
        <taxon>Eukaryota</taxon>
        <taxon>Metazoa</taxon>
        <taxon>Ecdysozoa</taxon>
        <taxon>Nematoda</taxon>
        <taxon>Chromadorea</taxon>
        <taxon>Rhabditida</taxon>
        <taxon>Tylenchina</taxon>
        <taxon>Tylenchomorpha</taxon>
        <taxon>Tylenchoidea</taxon>
        <taxon>Meloidogynidae</taxon>
        <taxon>Meloidogyninae</taxon>
        <taxon>Meloidogyne</taxon>
    </lineage>
</organism>
<keyword evidence="2" id="KW-1185">Reference proteome</keyword>
<dbReference type="Proteomes" id="UP001497535">
    <property type="component" value="Unassembled WGS sequence"/>
</dbReference>
<accession>A0ACB1AF97</accession>
<evidence type="ECO:0000313" key="1">
    <source>
        <dbReference type="EMBL" id="CAK5089949.1"/>
    </source>
</evidence>
<protein>
    <submittedName>
        <fullName evidence="1">Uncharacterized protein</fullName>
    </submittedName>
</protein>
<name>A0ACB1AF97_MELEN</name>
<sequence length="160" mass="18086">MCVWNLRPNYVQPSSYVGNVQYFGTKPQLVYCPTCNQNTKTKLKFVTETRAGWIIALLGFIICSLGIIAFFSFAIRNIKKGLGIIDSNIGLILPIVLVTSGLVICVLSRIPHYCSCFMDAEHYCSVCNTFMGKYIRDKRRPIVILPPESYKNLPIQQIIN</sequence>